<organism evidence="4 5">
    <name type="scientific">Anopheles epiroticus</name>
    <dbReference type="NCBI Taxonomy" id="199890"/>
    <lineage>
        <taxon>Eukaryota</taxon>
        <taxon>Metazoa</taxon>
        <taxon>Ecdysozoa</taxon>
        <taxon>Arthropoda</taxon>
        <taxon>Hexapoda</taxon>
        <taxon>Insecta</taxon>
        <taxon>Pterygota</taxon>
        <taxon>Neoptera</taxon>
        <taxon>Endopterygota</taxon>
        <taxon>Diptera</taxon>
        <taxon>Nematocera</taxon>
        <taxon>Culicoidea</taxon>
        <taxon>Culicidae</taxon>
        <taxon>Anophelinae</taxon>
        <taxon>Anopheles</taxon>
    </lineage>
</organism>
<feature type="compositionally biased region" description="Low complexity" evidence="1">
    <location>
        <begin position="389"/>
        <end position="400"/>
    </location>
</feature>
<dbReference type="PANTHER" id="PTHR11731:SF135">
    <property type="entry name" value="INACTIVE DIPEPTIDYL PEPTIDASE 10-LIKE PROTEIN"/>
    <property type="match status" value="1"/>
</dbReference>
<evidence type="ECO:0008006" key="6">
    <source>
        <dbReference type="Google" id="ProtNLM"/>
    </source>
</evidence>
<dbReference type="InterPro" id="IPR002469">
    <property type="entry name" value="Peptidase_S9B_N"/>
</dbReference>
<dbReference type="Proteomes" id="UP000075885">
    <property type="component" value="Unassembled WGS sequence"/>
</dbReference>
<feature type="domain" description="Peptidase S9 prolyl oligopeptidase catalytic" evidence="2">
    <location>
        <begin position="683"/>
        <end position="749"/>
    </location>
</feature>
<dbReference type="Gene3D" id="3.40.50.1820">
    <property type="entry name" value="alpha/beta hydrolase"/>
    <property type="match status" value="1"/>
</dbReference>
<name>A0A182PV49_9DIPT</name>
<proteinExistence type="predicted"/>
<evidence type="ECO:0000256" key="1">
    <source>
        <dbReference type="SAM" id="MobiDB-lite"/>
    </source>
</evidence>
<feature type="region of interest" description="Disordered" evidence="1">
    <location>
        <begin position="136"/>
        <end position="175"/>
    </location>
</feature>
<dbReference type="GO" id="GO:0008236">
    <property type="term" value="F:serine-type peptidase activity"/>
    <property type="evidence" value="ECO:0007669"/>
    <property type="project" value="InterPro"/>
</dbReference>
<dbReference type="AlphaFoldDB" id="A0A182PV49"/>
<dbReference type="GO" id="GO:0006508">
    <property type="term" value="P:proteolysis"/>
    <property type="evidence" value="ECO:0007669"/>
    <property type="project" value="InterPro"/>
</dbReference>
<protein>
    <recommendedName>
        <fullName evidence="6">Dipeptidylpeptidase IV N-terminal domain-containing protein</fullName>
    </recommendedName>
</protein>
<dbReference type="GO" id="GO:0005886">
    <property type="term" value="C:plasma membrane"/>
    <property type="evidence" value="ECO:0007669"/>
    <property type="project" value="TreeGrafter"/>
</dbReference>
<dbReference type="SUPFAM" id="SSF82171">
    <property type="entry name" value="DPP6 N-terminal domain-like"/>
    <property type="match status" value="1"/>
</dbReference>
<feature type="region of interest" description="Disordered" evidence="1">
    <location>
        <begin position="497"/>
        <end position="528"/>
    </location>
</feature>
<evidence type="ECO:0000313" key="5">
    <source>
        <dbReference type="Proteomes" id="UP000075885"/>
    </source>
</evidence>
<reference evidence="4" key="2">
    <citation type="submission" date="2020-05" db="UniProtKB">
        <authorList>
            <consortium name="EnsemblMetazoa"/>
        </authorList>
    </citation>
    <scope>IDENTIFICATION</scope>
    <source>
        <strain evidence="4">Epiroticus2</strain>
    </source>
</reference>
<evidence type="ECO:0000259" key="3">
    <source>
        <dbReference type="Pfam" id="PF00930"/>
    </source>
</evidence>
<dbReference type="Pfam" id="PF00326">
    <property type="entry name" value="Peptidase_S9"/>
    <property type="match status" value="1"/>
</dbReference>
<reference evidence="5" key="1">
    <citation type="submission" date="2013-03" db="EMBL/GenBank/DDBJ databases">
        <title>The Genome Sequence of Anopheles epiroticus epiroticus2.</title>
        <authorList>
            <consortium name="The Broad Institute Genomics Platform"/>
            <person name="Neafsey D.E."/>
            <person name="Howell P."/>
            <person name="Walker B."/>
            <person name="Young S.K."/>
            <person name="Zeng Q."/>
            <person name="Gargeya S."/>
            <person name="Fitzgerald M."/>
            <person name="Haas B."/>
            <person name="Abouelleil A."/>
            <person name="Allen A.W."/>
            <person name="Alvarado L."/>
            <person name="Arachchi H.M."/>
            <person name="Berlin A.M."/>
            <person name="Chapman S.B."/>
            <person name="Gainer-Dewar J."/>
            <person name="Goldberg J."/>
            <person name="Griggs A."/>
            <person name="Gujja S."/>
            <person name="Hansen M."/>
            <person name="Howarth C."/>
            <person name="Imamovic A."/>
            <person name="Ireland A."/>
            <person name="Larimer J."/>
            <person name="McCowan C."/>
            <person name="Murphy C."/>
            <person name="Pearson M."/>
            <person name="Poon T.W."/>
            <person name="Priest M."/>
            <person name="Roberts A."/>
            <person name="Saif S."/>
            <person name="Shea T."/>
            <person name="Sisk P."/>
            <person name="Sykes S."/>
            <person name="Wortman J."/>
            <person name="Nusbaum C."/>
            <person name="Birren B."/>
        </authorList>
    </citation>
    <scope>NUCLEOTIDE SEQUENCE [LARGE SCALE GENOMIC DNA]</scope>
    <source>
        <strain evidence="5">Epiroticus2</strain>
    </source>
</reference>
<dbReference type="Gene3D" id="2.140.10.30">
    <property type="entry name" value="Dipeptidylpeptidase IV, N-terminal domain"/>
    <property type="match status" value="3"/>
</dbReference>
<dbReference type="SUPFAM" id="SSF53474">
    <property type="entry name" value="alpha/beta-Hydrolases"/>
    <property type="match status" value="1"/>
</dbReference>
<dbReference type="VEuPathDB" id="VectorBase:AEPI010836"/>
<dbReference type="STRING" id="199890.A0A182PV49"/>
<keyword evidence="5" id="KW-1185">Reference proteome</keyword>
<dbReference type="InterPro" id="IPR029058">
    <property type="entry name" value="AB_hydrolase_fold"/>
</dbReference>
<evidence type="ECO:0000259" key="2">
    <source>
        <dbReference type="Pfam" id="PF00326"/>
    </source>
</evidence>
<accession>A0A182PV49</accession>
<sequence>IESSKLHGRRISLYDIKSGRYEWNIQNGSWINRYEYVFINAEGGLTALQITRDGDFRFDVLMNNATFRQLNVDSYDVSPDRNFVLLYASNGNTQRFNRSYYIYDLTTSNVFSLSAKESDTTAPQLQHVLWAPMASNSSMGGSSADKTAGQPPSHQSGPSSSSSASSNPGPSSSSQGIAYVHQGDIYYKPRVQYDLICRITTSGRDGPVLNGVPDWLYSNVLELKGSSLLFSPDGQYLSFLSFNLSSVQEYQYLWYGDGQQYPKIHSLRYPKVHSPNPNVTVYVVHLGVLKYIFPKPVQLPAYIRSTDSYVGGLSWLSPTELSVTFASRNQSVAHVLLCRAPVFTCVEIFQEKAVANSWVLIGETPLFIRRPAALDSYVADAPQTPIGVTTTTTATSTTTSSPPPPPATPAMPRHLYMVKRLNVRDGSHGYYRHLVLVLLGTKRTITLTMGQFEVTEIVGYDERRGLVYFMAAPYHKPGQRHLYKIPLGLEQMASMAGGASGAGGATSPTSSDPHYGADTGHGRSGGGHHNASDVLLLRPFGSAVPYCVTCGRGPSDGSDAEDNGSESAKRPNNCLFNRVSFNDDYTYFVQECLGPESPSTYLVEADSERKVRVLNDGNELREQLVQLAKPQIMTFSVQIKYDFNAQVKLFLPPGVKEDDDLQLPLILHIEAGPEQQLVSEEYSVDWNWYLSSHQSYIIAQIDARGSGFQGESLKTQIRGRVGIEVEDQLAVLMYLRDNLKLVDPNRICVY</sequence>
<feature type="region of interest" description="Disordered" evidence="1">
    <location>
        <begin position="388"/>
        <end position="409"/>
    </location>
</feature>
<dbReference type="InterPro" id="IPR001375">
    <property type="entry name" value="Peptidase_S9_cat"/>
</dbReference>
<dbReference type="InterPro" id="IPR050278">
    <property type="entry name" value="Serine_Prot_S9B/DPPIV"/>
</dbReference>
<evidence type="ECO:0000313" key="4">
    <source>
        <dbReference type="EnsemblMetazoa" id="AEPI010836-PA"/>
    </source>
</evidence>
<dbReference type="PANTHER" id="PTHR11731">
    <property type="entry name" value="PROTEASE FAMILY S9B,C DIPEPTIDYL-PEPTIDASE IV-RELATED"/>
    <property type="match status" value="1"/>
</dbReference>
<feature type="domain" description="Dipeptidylpeptidase IV N-terminal" evidence="3">
    <location>
        <begin position="162"/>
        <end position="488"/>
    </location>
</feature>
<dbReference type="EnsemblMetazoa" id="AEPI010836-RA">
    <property type="protein sequence ID" value="AEPI010836-PA"/>
    <property type="gene ID" value="AEPI010836"/>
</dbReference>
<dbReference type="Pfam" id="PF00930">
    <property type="entry name" value="DPPIV_N"/>
    <property type="match status" value="1"/>
</dbReference>